<comment type="caution">
    <text evidence="8">The sequence shown here is derived from an EMBL/GenBank/DDBJ whole genome shotgun (WGS) entry which is preliminary data.</text>
</comment>
<feature type="compositionally biased region" description="Polar residues" evidence="7">
    <location>
        <begin position="419"/>
        <end position="433"/>
    </location>
</feature>
<dbReference type="GO" id="GO:0000272">
    <property type="term" value="P:polysaccharide catabolic process"/>
    <property type="evidence" value="ECO:0007669"/>
    <property type="project" value="UniProtKB-KW"/>
</dbReference>
<protein>
    <recommendedName>
        <fullName evidence="10">Sortilin N-terminal domain-containing protein</fullName>
    </recommendedName>
</protein>
<keyword evidence="3" id="KW-0119">Carbohydrate metabolism</keyword>
<dbReference type="InterPro" id="IPR015943">
    <property type="entry name" value="WD40/YVTN_repeat-like_dom_sf"/>
</dbReference>
<dbReference type="InterPro" id="IPR052025">
    <property type="entry name" value="Xyloglucanase_GH74"/>
</dbReference>
<evidence type="ECO:0000256" key="1">
    <source>
        <dbReference type="ARBA" id="ARBA00022729"/>
    </source>
</evidence>
<keyword evidence="1" id="KW-0732">Signal</keyword>
<dbReference type="EMBL" id="PCVY01000022">
    <property type="protein sequence ID" value="PIQ87051.1"/>
    <property type="molecule type" value="Genomic_DNA"/>
</dbReference>
<sequence>MRVFRWIWTLITGLFLFCTTAFSQGSWTPMETPRFSGIPQSINSYDSSPDNIFVAAAGDLFLKSGDQKEWERIFRIRGENSKVNRFLISPFDPRAWYILTTNGLWQSVDAGSHWMLSFQKIGNEANNILSLTFDSQNKSRLYLGTNRGIWISHDQGNVWHRIFSELSHTPMVDMAIAQQDHELFLATSRALYRYHTGLDQLERVFQNTLSLNEEPEAFEFEDEAHTSSGIKRIILGQDTFFEIALGTSHGVLVSQDEGETWEQLSLAGLRSIEITDLAYAKKTKQLFAATAKGVYVYHLNEKRWIELYEGLTENRIYAICVQPTAPEKLIAAGENSFYQMDLHMPSFQNEVMLPTKQTFDQLHQLIQLEPTVRDVQRAAIRYAHVGNGKIKRWHLAARARALVPDVSFSKDLDISNNIHVDTGGTNNPDSFTQGPDDRDKSTGIDFSWDLGDLLFSSSQTSIDSREKLMVELRDEILGEVTRLYFERRRLQLELLHQPPADELSQMKAWLRIEELTANLDALTDGYFSRELEKRYSHSPYWLYLFKNADV</sequence>
<dbReference type="SUPFAM" id="SSF110296">
    <property type="entry name" value="Oligoxyloglucan reducing end-specific cellobiohydrolase"/>
    <property type="match status" value="2"/>
</dbReference>
<evidence type="ECO:0000313" key="8">
    <source>
        <dbReference type="EMBL" id="PIQ87051.1"/>
    </source>
</evidence>
<gene>
    <name evidence="8" type="ORF">COV74_02605</name>
</gene>
<evidence type="ECO:0000313" key="9">
    <source>
        <dbReference type="Proteomes" id="UP000230859"/>
    </source>
</evidence>
<dbReference type="Gene3D" id="2.130.10.10">
    <property type="entry name" value="YVTN repeat-like/Quinoprotein amine dehydrogenase"/>
    <property type="match status" value="2"/>
</dbReference>
<evidence type="ECO:0008006" key="10">
    <source>
        <dbReference type="Google" id="ProtNLM"/>
    </source>
</evidence>
<accession>A0A2H0LRR2</accession>
<feature type="region of interest" description="Disordered" evidence="7">
    <location>
        <begin position="419"/>
        <end position="438"/>
    </location>
</feature>
<dbReference type="Proteomes" id="UP000230859">
    <property type="component" value="Unassembled WGS sequence"/>
</dbReference>
<keyword evidence="5" id="KW-0624">Polysaccharide degradation</keyword>
<dbReference type="GO" id="GO:0016798">
    <property type="term" value="F:hydrolase activity, acting on glycosyl bonds"/>
    <property type="evidence" value="ECO:0007669"/>
    <property type="project" value="UniProtKB-KW"/>
</dbReference>
<evidence type="ECO:0000256" key="6">
    <source>
        <dbReference type="ARBA" id="ARBA00037986"/>
    </source>
</evidence>
<name>A0A2H0LRR2_9BACT</name>
<organism evidence="8 9">
    <name type="scientific">Candidatus Abzuiibacterium crystallinum</name>
    <dbReference type="NCBI Taxonomy" id="1974748"/>
    <lineage>
        <taxon>Bacteria</taxon>
        <taxon>Pseudomonadati</taxon>
        <taxon>Candidatus Omnitrophota</taxon>
        <taxon>Candidatus Abzuiibacterium</taxon>
    </lineage>
</organism>
<evidence type="ECO:0000256" key="2">
    <source>
        <dbReference type="ARBA" id="ARBA00022801"/>
    </source>
</evidence>
<evidence type="ECO:0000256" key="5">
    <source>
        <dbReference type="ARBA" id="ARBA00023326"/>
    </source>
</evidence>
<dbReference type="PANTHER" id="PTHR43739">
    <property type="entry name" value="XYLOGLUCANASE (EUROFUNG)"/>
    <property type="match status" value="1"/>
</dbReference>
<reference evidence="8 9" key="1">
    <citation type="submission" date="2017-09" db="EMBL/GenBank/DDBJ databases">
        <title>Depth-based differentiation of microbial function through sediment-hosted aquifers and enrichment of novel symbionts in the deep terrestrial subsurface.</title>
        <authorList>
            <person name="Probst A.J."/>
            <person name="Ladd B."/>
            <person name="Jarett J.K."/>
            <person name="Geller-Mcgrath D.E."/>
            <person name="Sieber C.M."/>
            <person name="Emerson J.B."/>
            <person name="Anantharaman K."/>
            <person name="Thomas B.C."/>
            <person name="Malmstrom R."/>
            <person name="Stieglmeier M."/>
            <person name="Klingl A."/>
            <person name="Woyke T."/>
            <person name="Ryan C.M."/>
            <person name="Banfield J.F."/>
        </authorList>
    </citation>
    <scope>NUCLEOTIDE SEQUENCE [LARGE SCALE GENOMIC DNA]</scope>
    <source>
        <strain evidence="8">CG11_big_fil_rev_8_21_14_0_20_45_26</strain>
    </source>
</reference>
<dbReference type="GO" id="GO:0010411">
    <property type="term" value="P:xyloglucan metabolic process"/>
    <property type="evidence" value="ECO:0007669"/>
    <property type="project" value="TreeGrafter"/>
</dbReference>
<dbReference type="AlphaFoldDB" id="A0A2H0LRR2"/>
<dbReference type="PANTHER" id="PTHR43739:SF2">
    <property type="entry name" value="OLIGOXYLOGLUCAN-REDUCING END-SPECIFIC XYLOGLUCANASE-RELATED"/>
    <property type="match status" value="1"/>
</dbReference>
<keyword evidence="2" id="KW-0378">Hydrolase</keyword>
<evidence type="ECO:0000256" key="3">
    <source>
        <dbReference type="ARBA" id="ARBA00023277"/>
    </source>
</evidence>
<evidence type="ECO:0000256" key="4">
    <source>
        <dbReference type="ARBA" id="ARBA00023295"/>
    </source>
</evidence>
<comment type="similarity">
    <text evidence="6">Belongs to the glycosyl hydrolase 74 family.</text>
</comment>
<evidence type="ECO:0000256" key="7">
    <source>
        <dbReference type="SAM" id="MobiDB-lite"/>
    </source>
</evidence>
<keyword evidence="4" id="KW-0326">Glycosidase</keyword>
<proteinExistence type="inferred from homology"/>